<feature type="domain" description="Glycosyl transferase family 1" evidence="1">
    <location>
        <begin position="160"/>
        <end position="337"/>
    </location>
</feature>
<dbReference type="AlphaFoldDB" id="A0A3A4RJM0"/>
<dbReference type="Proteomes" id="UP000266426">
    <property type="component" value="Unassembled WGS sequence"/>
</dbReference>
<evidence type="ECO:0000313" key="2">
    <source>
        <dbReference type="EMBL" id="RJP62046.1"/>
    </source>
</evidence>
<keyword evidence="2" id="KW-0808">Transferase</keyword>
<dbReference type="CDD" id="cd03801">
    <property type="entry name" value="GT4_PimA-like"/>
    <property type="match status" value="1"/>
</dbReference>
<dbReference type="SUPFAM" id="SSF53756">
    <property type="entry name" value="UDP-Glycosyltransferase/glycogen phosphorylase"/>
    <property type="match status" value="1"/>
</dbReference>
<dbReference type="EMBL" id="QZJZ01000005">
    <property type="protein sequence ID" value="RJP62046.1"/>
    <property type="molecule type" value="Genomic_DNA"/>
</dbReference>
<comment type="caution">
    <text evidence="2">The sequence shown here is derived from an EMBL/GenBank/DDBJ whole genome shotgun (WGS) entry which is preliminary data.</text>
</comment>
<dbReference type="PANTHER" id="PTHR45947:SF3">
    <property type="entry name" value="SULFOQUINOVOSYL TRANSFERASE SQD2"/>
    <property type="match status" value="1"/>
</dbReference>
<organism evidence="2 3">
    <name type="scientific">Candidatus Auribacter fodinae</name>
    <dbReference type="NCBI Taxonomy" id="2093366"/>
    <lineage>
        <taxon>Bacteria</taxon>
        <taxon>Pseudomonadati</taxon>
        <taxon>Candidatus Auribacterota</taxon>
        <taxon>Candidatus Auribacteria</taxon>
        <taxon>Candidatus Auribacterales</taxon>
        <taxon>Candidatus Auribacteraceae</taxon>
        <taxon>Candidatus Auribacter</taxon>
    </lineage>
</organism>
<proteinExistence type="predicted"/>
<dbReference type="Pfam" id="PF00534">
    <property type="entry name" value="Glycos_transf_1"/>
    <property type="match status" value="1"/>
</dbReference>
<dbReference type="GO" id="GO:0016758">
    <property type="term" value="F:hexosyltransferase activity"/>
    <property type="evidence" value="ECO:0007669"/>
    <property type="project" value="TreeGrafter"/>
</dbReference>
<dbReference type="PANTHER" id="PTHR45947">
    <property type="entry name" value="SULFOQUINOVOSYL TRANSFERASE SQD2"/>
    <property type="match status" value="1"/>
</dbReference>
<protein>
    <submittedName>
        <fullName evidence="2">Glycosyltransferase family 1 protein</fullName>
    </submittedName>
</protein>
<dbReference type="InterPro" id="IPR050194">
    <property type="entry name" value="Glycosyltransferase_grp1"/>
</dbReference>
<accession>A0A3A4RJM0</accession>
<reference evidence="2 3" key="1">
    <citation type="journal article" date="2017" name="ISME J.">
        <title>Energy and carbon metabolisms in a deep terrestrial subsurface fluid microbial community.</title>
        <authorList>
            <person name="Momper L."/>
            <person name="Jungbluth S.P."/>
            <person name="Lee M.D."/>
            <person name="Amend J.P."/>
        </authorList>
    </citation>
    <scope>NUCLEOTIDE SEQUENCE [LARGE SCALE GENOMIC DNA]</scope>
    <source>
        <strain evidence="2">SURF_26</strain>
    </source>
</reference>
<dbReference type="Gene3D" id="3.40.50.2000">
    <property type="entry name" value="Glycogen Phosphorylase B"/>
    <property type="match status" value="2"/>
</dbReference>
<dbReference type="InterPro" id="IPR001296">
    <property type="entry name" value="Glyco_trans_1"/>
</dbReference>
<gene>
    <name evidence="2" type="ORF">C4541_00490</name>
</gene>
<sequence length="513" mass="57605">MAKNIFIAFISNYFDIGGVQRTILAIANSLQDRGFTFHFVNLGNDTFLDGFRQCGACFHSASPSDVIAYLQKNKIGVVQTNNCDAGSYLAYIAGVPRIIERLAGMNSAFLFDKAPVDCIIGSTDNVTSQARALYPHKYVARIYNGVDLSVFSPAEKDRALMNELGIQPDELVIGYCGRISREKCIDKLLGVFQRVSERRNAKLVLLGDFIEGAYARKIHDAVRDMNLEEKVVFTGGKDNPSAVMNLFDIGVLTSGTHVLPDGAEWVTKEGLSNAVMEILAMGIPVVATSSGETGSLVKDQLTGYLVDMDDMDTFSDKLSYLIENKELRKRMGENAREFVRNNFSRDAMIAEYERLYHYVVSEQLMADYPDCRKDMDTHFLAKSFEWSLSLIKNAKILVIRSGSKSLCDCLINDINRNFFMPELDILCHSKNQPETVVYPHLNSVYAYDKTDTFALENMQDIIARINAKRYDYLFFLSNNFMGKDQDNMAAIVNAVQAHRKVVLTGLKKTYVWA</sequence>
<evidence type="ECO:0000313" key="3">
    <source>
        <dbReference type="Proteomes" id="UP000266426"/>
    </source>
</evidence>
<evidence type="ECO:0000259" key="1">
    <source>
        <dbReference type="Pfam" id="PF00534"/>
    </source>
</evidence>
<name>A0A3A4RJM0_9BACT</name>